<dbReference type="InterPro" id="IPR011235">
    <property type="entry name" value="MepB-like"/>
</dbReference>
<dbReference type="Gene3D" id="3.40.1350.140">
    <property type="entry name" value="MepB-like"/>
    <property type="match status" value="1"/>
</dbReference>
<sequence>MYPAWDISLNKQAEKTQQWQSEYFIDMALPEDLITEKLTAIFRSS</sequence>
<dbReference type="InterPro" id="IPR038231">
    <property type="entry name" value="MepB-like_sf"/>
</dbReference>
<dbReference type="AlphaFoldDB" id="A0ABD5B1S0"/>
<organism evidence="1 2">
    <name type="scientific">Elizabethkingia miricola</name>
    <name type="common">Chryseobacterium miricola</name>
    <dbReference type="NCBI Taxonomy" id="172045"/>
    <lineage>
        <taxon>Bacteria</taxon>
        <taxon>Pseudomonadati</taxon>
        <taxon>Bacteroidota</taxon>
        <taxon>Flavobacteriia</taxon>
        <taxon>Flavobacteriales</taxon>
        <taxon>Weeksellaceae</taxon>
        <taxon>Elizabethkingia</taxon>
    </lineage>
</organism>
<evidence type="ECO:0000313" key="2">
    <source>
        <dbReference type="Proteomes" id="UP001239265"/>
    </source>
</evidence>
<evidence type="ECO:0000313" key="1">
    <source>
        <dbReference type="EMBL" id="MDQ8747576.1"/>
    </source>
</evidence>
<name>A0ABD5B1S0_ELIMR</name>
<dbReference type="Pfam" id="PF08877">
    <property type="entry name" value="MepB-like"/>
    <property type="match status" value="1"/>
</dbReference>
<reference evidence="1 2" key="1">
    <citation type="submission" date="2023-06" db="EMBL/GenBank/DDBJ databases">
        <title>Nosocomial Elizabethkingia miricola genome.</title>
        <authorList>
            <person name="Morgado S."/>
            <person name="Fonseca E."/>
            <person name="Freitas F."/>
            <person name="Vicente A.C."/>
        </authorList>
    </citation>
    <scope>NUCLEOTIDE SEQUENCE [LARGE SCALE GENOMIC DNA]</scope>
    <source>
        <strain evidence="1 2">EM15</strain>
    </source>
</reference>
<accession>A0ABD5B1S0</accession>
<proteinExistence type="predicted"/>
<dbReference type="EMBL" id="JAUCQJ010000001">
    <property type="protein sequence ID" value="MDQ8747576.1"/>
    <property type="molecule type" value="Genomic_DNA"/>
</dbReference>
<protein>
    <submittedName>
        <fullName evidence="1">MepB family protein</fullName>
    </submittedName>
</protein>
<gene>
    <name evidence="1" type="ORF">QT385_02915</name>
</gene>
<comment type="caution">
    <text evidence="1">The sequence shown here is derived from an EMBL/GenBank/DDBJ whole genome shotgun (WGS) entry which is preliminary data.</text>
</comment>
<dbReference type="Proteomes" id="UP001239265">
    <property type="component" value="Unassembled WGS sequence"/>
</dbReference>